<dbReference type="RefSeq" id="WP_304145755.1">
    <property type="nucleotide sequence ID" value="NZ_JAOAIE010000059.1"/>
</dbReference>
<dbReference type="NCBIfam" id="TIGR01361">
    <property type="entry name" value="DAHP_synth_Bsub"/>
    <property type="match status" value="1"/>
</dbReference>
<dbReference type="PANTHER" id="PTHR43018">
    <property type="entry name" value="PHOSPHO-2-DEHYDRO-3-DEOXYHEPTONATE ALDOLASE"/>
    <property type="match status" value="1"/>
</dbReference>
<dbReference type="InterPro" id="IPR006268">
    <property type="entry name" value="DAHP_syn_2"/>
</dbReference>
<accession>A0A7V2ZII5</accession>
<name>A0A7V2ZII5_9BACT</name>
<dbReference type="Gene3D" id="3.30.70.1140">
    <property type="entry name" value="Phospho-2-dehydro-3-deoxyheptonate aldolase, domain 1"/>
    <property type="match status" value="1"/>
</dbReference>
<proteinExistence type="predicted"/>
<dbReference type="GO" id="GO:0016832">
    <property type="term" value="F:aldehyde-lyase activity"/>
    <property type="evidence" value="ECO:0007669"/>
    <property type="project" value="InterPro"/>
</dbReference>
<dbReference type="InterPro" id="IPR013785">
    <property type="entry name" value="Aldolase_TIM"/>
</dbReference>
<keyword evidence="1 4" id="KW-0808">Transferase</keyword>
<dbReference type="Gene3D" id="3.20.20.70">
    <property type="entry name" value="Aldolase class I"/>
    <property type="match status" value="1"/>
</dbReference>
<dbReference type="EC" id="2.5.1.54" evidence="4"/>
<evidence type="ECO:0000259" key="3">
    <source>
        <dbReference type="Pfam" id="PF18152"/>
    </source>
</evidence>
<organism evidence="4">
    <name type="scientific">Ignavibacterium album</name>
    <dbReference type="NCBI Taxonomy" id="591197"/>
    <lineage>
        <taxon>Bacteria</taxon>
        <taxon>Pseudomonadati</taxon>
        <taxon>Ignavibacteriota</taxon>
        <taxon>Ignavibacteria</taxon>
        <taxon>Ignavibacteriales</taxon>
        <taxon>Ignavibacteriaceae</taxon>
        <taxon>Ignavibacterium</taxon>
    </lineage>
</organism>
<sequence length="342" mass="37760">MLIMMSLNSPREHIDKVKNKIIEHGCTPHEIPGSEKLAIGITGPSSTLTVEDFLTLDSVEEVVRVSKPYKLVSREMKRENTIVDVDGIKIGNTNLAIIAGPCSVESHDQIFEIASELKEMGIKLLRAGAYKPRTSPYAFQGLKEKGLEYLAEVKSKLGMKIVTEVKDTETLPLISQVADVIQIGARNMQNFSLLEAVGKIDKPVLLKRGLAATIEDLLMSAEYILSKGNYNVILCERGIRTFETYTRNTLDLNAVPVVKKNSHLPIIVDPSHGIGIWDKVKPMALAAIAAGADGLIIEVHNHPENALSDGYQSLTPKHFKSLLDKLIELAPVVERKLELYYD</sequence>
<evidence type="ECO:0000256" key="1">
    <source>
        <dbReference type="ARBA" id="ARBA00022679"/>
    </source>
</evidence>
<dbReference type="GO" id="GO:0003849">
    <property type="term" value="F:3-deoxy-7-phosphoheptulonate synthase activity"/>
    <property type="evidence" value="ECO:0007669"/>
    <property type="project" value="UniProtKB-EC"/>
</dbReference>
<protein>
    <submittedName>
        <fullName evidence="4">3-deoxy-7-phosphoheptulonate synthase</fullName>
        <ecNumber evidence="4">2.5.1.54</ecNumber>
    </submittedName>
</protein>
<dbReference type="InterPro" id="IPR006218">
    <property type="entry name" value="DAHP1/KDSA"/>
</dbReference>
<evidence type="ECO:0000259" key="2">
    <source>
        <dbReference type="Pfam" id="PF00793"/>
    </source>
</evidence>
<dbReference type="SUPFAM" id="SSF51569">
    <property type="entry name" value="Aldolase"/>
    <property type="match status" value="1"/>
</dbReference>
<dbReference type="Pfam" id="PF18152">
    <property type="entry name" value="DAHP_snth_FXD"/>
    <property type="match status" value="1"/>
</dbReference>
<dbReference type="GO" id="GO:0009073">
    <property type="term" value="P:aromatic amino acid family biosynthetic process"/>
    <property type="evidence" value="ECO:0007669"/>
    <property type="project" value="InterPro"/>
</dbReference>
<dbReference type="NCBIfam" id="NF006421">
    <property type="entry name" value="PRK08673.1"/>
    <property type="match status" value="1"/>
</dbReference>
<feature type="domain" description="DAHP synthetase I/KDSA" evidence="2">
    <location>
        <begin position="82"/>
        <end position="330"/>
    </location>
</feature>
<feature type="domain" description="DAHP synthase ferredoxin-like" evidence="3">
    <location>
        <begin position="1"/>
        <end position="67"/>
    </location>
</feature>
<gene>
    <name evidence="4" type="primary">aroF</name>
    <name evidence="4" type="ORF">ENS31_03320</name>
</gene>
<dbReference type="EMBL" id="DSUJ01000008">
    <property type="protein sequence ID" value="HFI90546.1"/>
    <property type="molecule type" value="Genomic_DNA"/>
</dbReference>
<dbReference type="InterPro" id="IPR052899">
    <property type="entry name" value="Class-I_DAHP_synthase"/>
</dbReference>
<dbReference type="Pfam" id="PF00793">
    <property type="entry name" value="DAHP_synth_1"/>
    <property type="match status" value="1"/>
</dbReference>
<comment type="caution">
    <text evidence="4">The sequence shown here is derived from an EMBL/GenBank/DDBJ whole genome shotgun (WGS) entry which is preliminary data.</text>
</comment>
<reference evidence="4" key="1">
    <citation type="journal article" date="2020" name="mSystems">
        <title>Genome- and Community-Level Interaction Insights into Carbon Utilization and Element Cycling Functions of Hydrothermarchaeota in Hydrothermal Sediment.</title>
        <authorList>
            <person name="Zhou Z."/>
            <person name="Liu Y."/>
            <person name="Xu W."/>
            <person name="Pan J."/>
            <person name="Luo Z.H."/>
            <person name="Li M."/>
        </authorList>
    </citation>
    <scope>NUCLEOTIDE SEQUENCE [LARGE SCALE GENOMIC DNA]</scope>
    <source>
        <strain evidence="4">SpSt-479</strain>
    </source>
</reference>
<dbReference type="AlphaFoldDB" id="A0A7V2ZII5"/>
<evidence type="ECO:0000313" key="4">
    <source>
        <dbReference type="EMBL" id="HFI90546.1"/>
    </source>
</evidence>
<dbReference type="InterPro" id="IPR041071">
    <property type="entry name" value="DAHP_snth_FXD"/>
</dbReference>
<dbReference type="PANTHER" id="PTHR43018:SF1">
    <property type="entry name" value="PROTEIN AROA(G)"/>
    <property type="match status" value="1"/>
</dbReference>
<dbReference type="NCBIfam" id="NF009239">
    <property type="entry name" value="PRK12595.1"/>
    <property type="match status" value="1"/>
</dbReference>